<evidence type="ECO:0000313" key="3">
    <source>
        <dbReference type="Proteomes" id="UP000629468"/>
    </source>
</evidence>
<dbReference type="Proteomes" id="UP000629468">
    <property type="component" value="Unassembled WGS sequence"/>
</dbReference>
<name>A0A8H7C8J5_AGABI</name>
<gene>
    <name evidence="2" type="ORF">Agabi119p4_7676</name>
</gene>
<organism evidence="2 3">
    <name type="scientific">Agaricus bisporus var. burnettii</name>
    <dbReference type="NCBI Taxonomy" id="192524"/>
    <lineage>
        <taxon>Eukaryota</taxon>
        <taxon>Fungi</taxon>
        <taxon>Dikarya</taxon>
        <taxon>Basidiomycota</taxon>
        <taxon>Agaricomycotina</taxon>
        <taxon>Agaricomycetes</taxon>
        <taxon>Agaricomycetidae</taxon>
        <taxon>Agaricales</taxon>
        <taxon>Agaricineae</taxon>
        <taxon>Agaricaceae</taxon>
        <taxon>Agaricus</taxon>
    </lineage>
</organism>
<accession>A0A8H7C8J5</accession>
<feature type="compositionally biased region" description="Basic and acidic residues" evidence="1">
    <location>
        <begin position="1"/>
        <end position="24"/>
    </location>
</feature>
<sequence>MNQADMEREADREQNEDMNTEPHHISMNPLQMFDAPVSRSVPSGDGLAFWETSAMDEGADIGSLGEPPDDARTRMETQLKVELERWALWEIDNAGAILGGSEEEIAPPSFLDQQDHQMDDALPVFATHNEEDASQWKPYPSKLMFLLDMMDNLPRLRISSSIMKLILWLLRASGVENVPSYKMLRKTQTEIRDETGVLTIHRKTPKGKAFSFNDPRALVGNDWSNPITSPQIRMYPVIPRDGVISEIWHASKWRQELDRHLLSPMYAEGNTHYYIDEPALLKDGRMVVPVRWLENKADGKIMFEAWAVEFDDNVSILSYDICQILT</sequence>
<reference evidence="2 3" key="1">
    <citation type="journal article" name="Sci. Rep.">
        <title>Telomere-to-telomere assembled and centromere annotated genomes of the two main subspecies of the button mushroom Agaricus bisporus reveal especially polymorphic chromosome ends.</title>
        <authorList>
            <person name="Sonnenberg A.S.M."/>
            <person name="Sedaghat-Telgerd N."/>
            <person name="Lavrijssen B."/>
            <person name="Ohm R.A."/>
            <person name="Hendrickx P.M."/>
            <person name="Scholtmeijer K."/>
            <person name="Baars J.J.P."/>
            <person name="van Peer A."/>
        </authorList>
    </citation>
    <scope>NUCLEOTIDE SEQUENCE [LARGE SCALE GENOMIC DNA]</scope>
    <source>
        <strain evidence="2 3">H119_p4</strain>
    </source>
</reference>
<dbReference type="EMBL" id="JABXXO010000010">
    <property type="protein sequence ID" value="KAF7768433.1"/>
    <property type="molecule type" value="Genomic_DNA"/>
</dbReference>
<proteinExistence type="predicted"/>
<dbReference type="AlphaFoldDB" id="A0A8H7C8J5"/>
<feature type="region of interest" description="Disordered" evidence="1">
    <location>
        <begin position="1"/>
        <end position="25"/>
    </location>
</feature>
<comment type="caution">
    <text evidence="2">The sequence shown here is derived from an EMBL/GenBank/DDBJ whole genome shotgun (WGS) entry which is preliminary data.</text>
</comment>
<evidence type="ECO:0000313" key="2">
    <source>
        <dbReference type="EMBL" id="KAF7768433.1"/>
    </source>
</evidence>
<evidence type="ECO:0000256" key="1">
    <source>
        <dbReference type="SAM" id="MobiDB-lite"/>
    </source>
</evidence>
<protein>
    <submittedName>
        <fullName evidence="2">Uncharacterized protein</fullName>
    </submittedName>
</protein>